<evidence type="ECO:0000313" key="11">
    <source>
        <dbReference type="Proteomes" id="UP000003861"/>
    </source>
</evidence>
<dbReference type="Proteomes" id="UP000003861">
    <property type="component" value="Unassembled WGS sequence"/>
</dbReference>
<dbReference type="InterPro" id="IPR036259">
    <property type="entry name" value="MFS_trans_sf"/>
</dbReference>
<feature type="transmembrane region" description="Helical" evidence="7">
    <location>
        <begin position="48"/>
        <end position="70"/>
    </location>
</feature>
<dbReference type="eggNOG" id="arCOG00134">
    <property type="taxonomic scope" value="Archaea"/>
</dbReference>
<dbReference type="InterPro" id="IPR051788">
    <property type="entry name" value="MFS_Transporter"/>
</dbReference>
<feature type="transmembrane region" description="Helical" evidence="7">
    <location>
        <begin position="334"/>
        <end position="353"/>
    </location>
</feature>
<reference evidence="10 11" key="2">
    <citation type="journal article" date="2013" name="PLoS ONE">
        <title>INDIGO - INtegrated Data Warehouse of MIcrobial GenOmes with Examples from the Red Sea Extremophiles.</title>
        <authorList>
            <person name="Alam I."/>
            <person name="Antunes A."/>
            <person name="Kamau A.A."/>
            <person name="Ba Alawi W."/>
            <person name="Kalkatawi M."/>
            <person name="Stingl U."/>
            <person name="Bajic V.B."/>
        </authorList>
    </citation>
    <scope>NUCLEOTIDE SEQUENCE [LARGE SCALE GENOMIC DNA]</scope>
    <source>
        <strain evidence="10 11">SARL4B</strain>
    </source>
</reference>
<protein>
    <submittedName>
        <fullName evidence="10">Major facilitator superfamily MFS 1 protein</fullName>
    </submittedName>
    <submittedName>
        <fullName evidence="9">Major facilitator superfamily MFS_1 permease</fullName>
    </submittedName>
</protein>
<dbReference type="GeneID" id="23799358"/>
<dbReference type="Gene3D" id="1.20.1250.20">
    <property type="entry name" value="MFS general substrate transporter like domains"/>
    <property type="match status" value="2"/>
</dbReference>
<reference evidence="10 11" key="1">
    <citation type="journal article" date="2011" name="J. Bacteriol.">
        <title>Genome sequence of Halorhabdus tiamatea, the first archaeon isolated from a deep-sea anoxic brine lake.</title>
        <authorList>
            <person name="Antunes A."/>
            <person name="Alam I."/>
            <person name="Bajic V.B."/>
            <person name="Stingl U."/>
        </authorList>
    </citation>
    <scope>NUCLEOTIDE SEQUENCE [LARGE SCALE GENOMIC DNA]</scope>
    <source>
        <strain evidence="10 11">SARL4B</strain>
    </source>
</reference>
<proteinExistence type="inferred from homology"/>
<evidence type="ECO:0000256" key="6">
    <source>
        <dbReference type="ARBA" id="ARBA00023136"/>
    </source>
</evidence>
<dbReference type="RefSeq" id="WP_008523958.1">
    <property type="nucleotide sequence ID" value="NC_021921.1"/>
</dbReference>
<feature type="transmembrane region" description="Helical" evidence="7">
    <location>
        <begin position="302"/>
        <end position="322"/>
    </location>
</feature>
<feature type="transmembrane region" description="Helical" evidence="7">
    <location>
        <begin position="276"/>
        <end position="296"/>
    </location>
</feature>
<evidence type="ECO:0000313" key="9">
    <source>
        <dbReference type="EMBL" id="CCQ34202.1"/>
    </source>
</evidence>
<comment type="subcellular location">
    <subcellularLocation>
        <location evidence="1">Endomembrane system</location>
        <topology evidence="1">Multi-pass membrane protein</topology>
    </subcellularLocation>
</comment>
<feature type="transmembrane region" description="Helical" evidence="7">
    <location>
        <begin position="142"/>
        <end position="160"/>
    </location>
</feature>
<dbReference type="PROSITE" id="PS50850">
    <property type="entry name" value="MFS"/>
    <property type="match status" value="1"/>
</dbReference>
<feature type="transmembrane region" description="Helical" evidence="7">
    <location>
        <begin position="166"/>
        <end position="183"/>
    </location>
</feature>
<dbReference type="AlphaFoldDB" id="F7PFY8"/>
<evidence type="ECO:0000256" key="5">
    <source>
        <dbReference type="ARBA" id="ARBA00022989"/>
    </source>
</evidence>
<evidence type="ECO:0000256" key="7">
    <source>
        <dbReference type="SAM" id="Phobius"/>
    </source>
</evidence>
<evidence type="ECO:0000256" key="3">
    <source>
        <dbReference type="ARBA" id="ARBA00022448"/>
    </source>
</evidence>
<dbReference type="PANTHER" id="PTHR23514:SF3">
    <property type="entry name" value="BYPASS OF STOP CODON PROTEIN 6"/>
    <property type="match status" value="1"/>
</dbReference>
<dbReference type="PANTHER" id="PTHR23514">
    <property type="entry name" value="BYPASS OF STOP CODON PROTEIN 6"/>
    <property type="match status" value="1"/>
</dbReference>
<dbReference type="EMBL" id="HF571520">
    <property type="protein sequence ID" value="CCQ34202.1"/>
    <property type="molecule type" value="Genomic_DNA"/>
</dbReference>
<organism evidence="10 11">
    <name type="scientific">Halorhabdus tiamatea SARL4B</name>
    <dbReference type="NCBI Taxonomy" id="1033806"/>
    <lineage>
        <taxon>Archaea</taxon>
        <taxon>Methanobacteriati</taxon>
        <taxon>Methanobacteriota</taxon>
        <taxon>Stenosarchaea group</taxon>
        <taxon>Halobacteria</taxon>
        <taxon>Halobacteriales</taxon>
        <taxon>Haloarculaceae</taxon>
        <taxon>Halorhabdus</taxon>
    </lineage>
</organism>
<gene>
    <name evidence="10" type="ORF">HLRTI_000650</name>
    <name evidence="9" type="ORF">HTIA_2088</name>
</gene>
<dbReference type="SUPFAM" id="SSF103473">
    <property type="entry name" value="MFS general substrate transporter"/>
    <property type="match status" value="1"/>
</dbReference>
<feature type="transmembrane region" description="Helical" evidence="7">
    <location>
        <begin position="12"/>
        <end position="28"/>
    </location>
</feature>
<evidence type="ECO:0000256" key="2">
    <source>
        <dbReference type="ARBA" id="ARBA00008335"/>
    </source>
</evidence>
<accession>F7PFY8</accession>
<keyword evidence="4 7" id="KW-0812">Transmembrane</keyword>
<dbReference type="GO" id="GO:0022857">
    <property type="term" value="F:transmembrane transporter activity"/>
    <property type="evidence" value="ECO:0007669"/>
    <property type="project" value="InterPro"/>
</dbReference>
<dbReference type="GO" id="GO:0016020">
    <property type="term" value="C:membrane"/>
    <property type="evidence" value="ECO:0007669"/>
    <property type="project" value="TreeGrafter"/>
</dbReference>
<dbReference type="GO" id="GO:0012505">
    <property type="term" value="C:endomembrane system"/>
    <property type="evidence" value="ECO:0007669"/>
    <property type="project" value="UniProtKB-SubCell"/>
</dbReference>
<dbReference type="HOGENOM" id="CLU_697581_0_0_2"/>
<dbReference type="KEGG" id="hti:HTIA_2088"/>
<name>F7PFY8_9EURY</name>
<keyword evidence="3" id="KW-0813">Transport</keyword>
<keyword evidence="12" id="KW-1185">Reference proteome</keyword>
<keyword evidence="6 7" id="KW-0472">Membrane</keyword>
<evidence type="ECO:0000256" key="4">
    <source>
        <dbReference type="ARBA" id="ARBA00022692"/>
    </source>
</evidence>
<dbReference type="Pfam" id="PF07690">
    <property type="entry name" value="MFS_1"/>
    <property type="match status" value="1"/>
</dbReference>
<evidence type="ECO:0000313" key="12">
    <source>
        <dbReference type="Proteomes" id="UP000015381"/>
    </source>
</evidence>
<dbReference type="InterPro" id="IPR020846">
    <property type="entry name" value="MFS_dom"/>
</dbReference>
<sequence length="395" mass="41509">MTDHGTVQNRRHWTAAILLAVVLSGLGLQMRGAVVPELKIEFVVGKGLLGLVGPAGTLGYIVSIAIVGAIAGRLHLVRWYTIGLAVTALSIAGLGLAPTFLVFLSVLVVRGLGDGIIRGLDRPMLSHLYPDARGRVFGMYDLAWAVGSAAGPLVMTAAIALGDWRLAYLGLAAALVPVVAFVWRLDLPFEAGQEAILDREALATLLRTKEIVAMALAMFFHTGLEGGLFLWLPTFGIEAAGLSQANANLLLSAFTIAYVPGRFAATAIVEHYDYSLLLVGIELLLVPTFFVSFFVVSGLATFPVVFALGVLVSGVYPLLVAFGTDAAPEYSAPINAIAAVSSSVSFALVPMAMGFLAETSGIRPAMWLPLALTVGVLPTILAARRSISIRDGLGE</sequence>
<dbReference type="EMBL" id="AFNT02000005">
    <property type="protein sequence ID" value="ERJ07292.1"/>
    <property type="molecule type" value="Genomic_DNA"/>
</dbReference>
<dbReference type="STRING" id="1033806.HTIA_2088"/>
<keyword evidence="5 7" id="KW-1133">Transmembrane helix</keyword>
<feature type="domain" description="Major facilitator superfamily (MFS) profile" evidence="8">
    <location>
        <begin position="13"/>
        <end position="395"/>
    </location>
</feature>
<feature type="transmembrane region" description="Helical" evidence="7">
    <location>
        <begin position="211"/>
        <end position="233"/>
    </location>
</feature>
<dbReference type="Proteomes" id="UP000015381">
    <property type="component" value="Chromosome I"/>
</dbReference>
<feature type="transmembrane region" description="Helical" evidence="7">
    <location>
        <begin position="82"/>
        <end position="109"/>
    </location>
</feature>
<comment type="similarity">
    <text evidence="2">Belongs to the major facilitator superfamily.</text>
</comment>
<feature type="transmembrane region" description="Helical" evidence="7">
    <location>
        <begin position="365"/>
        <end position="383"/>
    </location>
</feature>
<reference evidence="9 12" key="3">
    <citation type="journal article" date="2014" name="Environ. Microbiol.">
        <title>Halorhabdus tiamatea: proteogenomics and glycosidase activity measurements identify the first cultivated euryarchaeon from a deep-sea anoxic brine lake as potential polysaccharide degrader.</title>
        <authorList>
            <person name="Werner J."/>
            <person name="Ferrer M."/>
            <person name="Michel G."/>
            <person name="Mann A.J."/>
            <person name="Huang S."/>
            <person name="Juarez S."/>
            <person name="Ciordia S."/>
            <person name="Albar J.P."/>
            <person name="Alcaide M."/>
            <person name="La Cono V."/>
            <person name="Yakimov M.M."/>
            <person name="Antunes A."/>
            <person name="Taborda M."/>
            <person name="Da Costa M.S."/>
            <person name="Amann R.I."/>
            <person name="Gloeckner F.O."/>
            <person name="Golyshina O.V."/>
            <person name="Golyshin P.N."/>
            <person name="Teeling H."/>
        </authorList>
    </citation>
    <scope>NUCLEOTIDE SEQUENCE [LARGE SCALE GENOMIC DNA]</scope>
    <source>
        <strain evidence="12">SARL4B</strain>
        <strain evidence="9">Type strain: SARL4B</strain>
    </source>
</reference>
<evidence type="ECO:0000256" key="1">
    <source>
        <dbReference type="ARBA" id="ARBA00004127"/>
    </source>
</evidence>
<evidence type="ECO:0000259" key="8">
    <source>
        <dbReference type="PROSITE" id="PS50850"/>
    </source>
</evidence>
<dbReference type="InterPro" id="IPR011701">
    <property type="entry name" value="MFS"/>
</dbReference>
<evidence type="ECO:0000313" key="10">
    <source>
        <dbReference type="EMBL" id="ERJ07292.1"/>
    </source>
</evidence>